<dbReference type="EMBL" id="JACASE010000010">
    <property type="protein sequence ID" value="KAF6432526.1"/>
    <property type="molecule type" value="Genomic_DNA"/>
</dbReference>
<reference evidence="1 2" key="1">
    <citation type="journal article" date="2020" name="Nature">
        <title>Six reference-quality genomes reveal evolution of bat adaptations.</title>
        <authorList>
            <person name="Jebb D."/>
            <person name="Huang Z."/>
            <person name="Pippel M."/>
            <person name="Hughes G.M."/>
            <person name="Lavrichenko K."/>
            <person name="Devanna P."/>
            <person name="Winkler S."/>
            <person name="Jermiin L.S."/>
            <person name="Skirmuntt E.C."/>
            <person name="Katzourakis A."/>
            <person name="Burkitt-Gray L."/>
            <person name="Ray D.A."/>
            <person name="Sullivan K.A.M."/>
            <person name="Roscito J.G."/>
            <person name="Kirilenko B.M."/>
            <person name="Davalos L.M."/>
            <person name="Corthals A.P."/>
            <person name="Power M.L."/>
            <person name="Jones G."/>
            <person name="Ransome R.D."/>
            <person name="Dechmann D.K.N."/>
            <person name="Locatelli A.G."/>
            <person name="Puechmaille S.J."/>
            <person name="Fedrigo O."/>
            <person name="Jarvis E.D."/>
            <person name="Hiller M."/>
            <person name="Vernes S.C."/>
            <person name="Myers E.W."/>
            <person name="Teeling E.C."/>
        </authorList>
    </citation>
    <scope>NUCLEOTIDE SEQUENCE [LARGE SCALE GENOMIC DNA]</scope>
    <source>
        <strain evidence="1">MRouAeg1</strain>
        <tissue evidence="1">Muscle</tissue>
    </source>
</reference>
<sequence>MAAQTQFWMTSVKPSSLWGLAFTNSKTTFTTLSPSRSRIRSLHFLLARTTYFSFLSLEVKMQRKEKNTFLTTCHPSCLPKKKKKKSRCPPMGGLRQRPCRFPWRQTTSWRRRRSSTTRISWASGRWTVRTPRRCPR</sequence>
<keyword evidence="2" id="KW-1185">Reference proteome</keyword>
<proteinExistence type="predicted"/>
<dbReference type="Proteomes" id="UP000593571">
    <property type="component" value="Unassembled WGS sequence"/>
</dbReference>
<evidence type="ECO:0000313" key="2">
    <source>
        <dbReference type="Proteomes" id="UP000593571"/>
    </source>
</evidence>
<dbReference type="AlphaFoldDB" id="A0A7J8EB06"/>
<organism evidence="1 2">
    <name type="scientific">Rousettus aegyptiacus</name>
    <name type="common">Egyptian fruit bat</name>
    <name type="synonym">Pteropus aegyptiacus</name>
    <dbReference type="NCBI Taxonomy" id="9407"/>
    <lineage>
        <taxon>Eukaryota</taxon>
        <taxon>Metazoa</taxon>
        <taxon>Chordata</taxon>
        <taxon>Craniata</taxon>
        <taxon>Vertebrata</taxon>
        <taxon>Euteleostomi</taxon>
        <taxon>Mammalia</taxon>
        <taxon>Eutheria</taxon>
        <taxon>Laurasiatheria</taxon>
        <taxon>Chiroptera</taxon>
        <taxon>Yinpterochiroptera</taxon>
        <taxon>Pteropodoidea</taxon>
        <taxon>Pteropodidae</taxon>
        <taxon>Rousettinae</taxon>
        <taxon>Rousettus</taxon>
    </lineage>
</organism>
<evidence type="ECO:0000313" key="1">
    <source>
        <dbReference type="EMBL" id="KAF6432526.1"/>
    </source>
</evidence>
<comment type="caution">
    <text evidence="1">The sequence shown here is derived from an EMBL/GenBank/DDBJ whole genome shotgun (WGS) entry which is preliminary data.</text>
</comment>
<gene>
    <name evidence="1" type="ORF">HJG63_018848</name>
</gene>
<accession>A0A7J8EB06</accession>
<name>A0A7J8EB06_ROUAE</name>
<protein>
    <submittedName>
        <fullName evidence="1">TATA-box binding protein associated factor 3</fullName>
    </submittedName>
</protein>